<dbReference type="InterPro" id="IPR013328">
    <property type="entry name" value="6PGD_dom2"/>
</dbReference>
<feature type="domain" description="Ketopantoate reductase C-terminal" evidence="7">
    <location>
        <begin position="175"/>
        <end position="297"/>
    </location>
</feature>
<evidence type="ECO:0000259" key="7">
    <source>
        <dbReference type="Pfam" id="PF08546"/>
    </source>
</evidence>
<reference evidence="8 9" key="1">
    <citation type="submission" date="2024-06" db="EMBL/GenBank/DDBJ databases">
        <title>The Natural Products Discovery Center: Release of the First 8490 Sequenced Strains for Exploring Actinobacteria Biosynthetic Diversity.</title>
        <authorList>
            <person name="Kalkreuter E."/>
            <person name="Kautsar S.A."/>
            <person name="Yang D."/>
            <person name="Bader C.D."/>
            <person name="Teijaro C.N."/>
            <person name="Fluegel L."/>
            <person name="Davis C.M."/>
            <person name="Simpson J.R."/>
            <person name="Lauterbach L."/>
            <person name="Steele A.D."/>
            <person name="Gui C."/>
            <person name="Meng S."/>
            <person name="Li G."/>
            <person name="Viehrig K."/>
            <person name="Ye F."/>
            <person name="Su P."/>
            <person name="Kiefer A.F."/>
            <person name="Nichols A."/>
            <person name="Cepeda A.J."/>
            <person name="Yan W."/>
            <person name="Fan B."/>
            <person name="Jiang Y."/>
            <person name="Adhikari A."/>
            <person name="Zheng C.-J."/>
            <person name="Schuster L."/>
            <person name="Cowan T.M."/>
            <person name="Smanski M.J."/>
            <person name="Chevrette M.G."/>
            <person name="De Carvalho L.P.S."/>
            <person name="Shen B."/>
        </authorList>
    </citation>
    <scope>NUCLEOTIDE SEQUENCE [LARGE SCALE GENOMIC DNA]</scope>
    <source>
        <strain evidence="8 9">NPDC033039</strain>
    </source>
</reference>
<evidence type="ECO:0000256" key="4">
    <source>
        <dbReference type="RuleBase" id="RU362068"/>
    </source>
</evidence>
<keyword evidence="9" id="KW-1185">Reference proteome</keyword>
<dbReference type="NCBIfam" id="NF005091">
    <property type="entry name" value="PRK06522.2-2"/>
    <property type="match status" value="1"/>
</dbReference>
<comment type="function">
    <text evidence="4">Catalyzes the NADPH-dependent reduction of ketopantoate into pantoic acid.</text>
</comment>
<evidence type="ECO:0000259" key="6">
    <source>
        <dbReference type="Pfam" id="PF02558"/>
    </source>
</evidence>
<keyword evidence="4" id="KW-0566">Pantothenate biosynthesis</keyword>
<dbReference type="InterPro" id="IPR051402">
    <property type="entry name" value="KPR-Related"/>
</dbReference>
<protein>
    <recommendedName>
        <fullName evidence="4">2-dehydropantoate 2-reductase</fullName>
        <ecNumber evidence="4">1.1.1.169</ecNumber>
    </recommendedName>
    <alternativeName>
        <fullName evidence="4">Ketopantoate reductase</fullName>
    </alternativeName>
</protein>
<evidence type="ECO:0000256" key="3">
    <source>
        <dbReference type="ARBA" id="ARBA00023002"/>
    </source>
</evidence>
<dbReference type="InterPro" id="IPR008927">
    <property type="entry name" value="6-PGluconate_DH-like_C_sf"/>
</dbReference>
<proteinExistence type="inferred from homology"/>
<comment type="pathway">
    <text evidence="4">Cofactor biosynthesis; (R)-pantothenate biosynthesis; (R)-pantoate from 3-methyl-2-oxobutanoate: step 2/2.</text>
</comment>
<dbReference type="InterPro" id="IPR013332">
    <property type="entry name" value="KPR_N"/>
</dbReference>
<dbReference type="InterPro" id="IPR003710">
    <property type="entry name" value="ApbA"/>
</dbReference>
<evidence type="ECO:0000256" key="1">
    <source>
        <dbReference type="ARBA" id="ARBA00007870"/>
    </source>
</evidence>
<keyword evidence="5" id="KW-0472">Membrane</keyword>
<evidence type="ECO:0000313" key="8">
    <source>
        <dbReference type="EMBL" id="MEU3710780.1"/>
    </source>
</evidence>
<dbReference type="EC" id="1.1.1.169" evidence="4"/>
<dbReference type="Pfam" id="PF08546">
    <property type="entry name" value="ApbA_C"/>
    <property type="match status" value="1"/>
</dbReference>
<dbReference type="InterPro" id="IPR013752">
    <property type="entry name" value="KPA_reductase"/>
</dbReference>
<keyword evidence="3 4" id="KW-0560">Oxidoreductase</keyword>
<dbReference type="Gene3D" id="3.40.50.720">
    <property type="entry name" value="NAD(P)-binding Rossmann-like Domain"/>
    <property type="match status" value="1"/>
</dbReference>
<sequence>MSTTSRSSSARLAVIGAGGVGGYTAALAHWAGLDVTLCARTPVDGLTVTLDGVDRHAAVPVVTDPARVGPVDWVLLTTKAQDTPGAAPWLRALCGPGTTVAVLQNGTGLAERVAPYVPEGTATLPVICYFSAERTAPGRIVHHLASELHVPQGPSSEAFAALLDGTGLNVTQVPDFTTATWRKLFFNLAANPLTALLGQRMGIFREAEMAALARALLTEAAQVARAEGADVGESDIAGTLEIYAAAPPGGGSSMLYDREAGRPLEHEYLTGAVVAAGDRHAVPTPLNRMLLTLLRAVDRDLRASGGA</sequence>
<evidence type="ECO:0000313" key="9">
    <source>
        <dbReference type="Proteomes" id="UP001550853"/>
    </source>
</evidence>
<dbReference type="SUPFAM" id="SSF51735">
    <property type="entry name" value="NAD(P)-binding Rossmann-fold domains"/>
    <property type="match status" value="1"/>
</dbReference>
<organism evidence="8 9">
    <name type="scientific">Streptomyces catenulae</name>
    <dbReference type="NCBI Taxonomy" id="66875"/>
    <lineage>
        <taxon>Bacteria</taxon>
        <taxon>Bacillati</taxon>
        <taxon>Actinomycetota</taxon>
        <taxon>Actinomycetes</taxon>
        <taxon>Kitasatosporales</taxon>
        <taxon>Streptomycetaceae</taxon>
        <taxon>Streptomyces</taxon>
    </lineage>
</organism>
<dbReference type="EMBL" id="JBEZVI010000007">
    <property type="protein sequence ID" value="MEU3710780.1"/>
    <property type="molecule type" value="Genomic_DNA"/>
</dbReference>
<dbReference type="Pfam" id="PF02558">
    <property type="entry name" value="ApbA"/>
    <property type="match status" value="1"/>
</dbReference>
<dbReference type="Gene3D" id="1.10.1040.10">
    <property type="entry name" value="N-(1-d-carboxylethyl)-l-norvaline Dehydrogenase, domain 2"/>
    <property type="match status" value="1"/>
</dbReference>
<dbReference type="PANTHER" id="PTHR21708:SF26">
    <property type="entry name" value="2-DEHYDROPANTOATE 2-REDUCTASE"/>
    <property type="match status" value="1"/>
</dbReference>
<accession>A0ABV2YYG5</accession>
<dbReference type="SUPFAM" id="SSF48179">
    <property type="entry name" value="6-phosphogluconate dehydrogenase C-terminal domain-like"/>
    <property type="match status" value="1"/>
</dbReference>
<name>A0ABV2YYG5_9ACTN</name>
<keyword evidence="5" id="KW-0812">Transmembrane</keyword>
<feature type="domain" description="Ketopantoate reductase N-terminal" evidence="6">
    <location>
        <begin position="13"/>
        <end position="151"/>
    </location>
</feature>
<dbReference type="GO" id="GO:0008677">
    <property type="term" value="F:2-dehydropantoate 2-reductase activity"/>
    <property type="evidence" value="ECO:0007669"/>
    <property type="project" value="UniProtKB-EC"/>
</dbReference>
<dbReference type="NCBIfam" id="TIGR00745">
    <property type="entry name" value="apbA_panE"/>
    <property type="match status" value="1"/>
</dbReference>
<evidence type="ECO:0000256" key="5">
    <source>
        <dbReference type="SAM" id="Phobius"/>
    </source>
</evidence>
<dbReference type="RefSeq" id="WP_030283160.1">
    <property type="nucleotide sequence ID" value="NZ_JBEZVI010000007.1"/>
</dbReference>
<keyword evidence="5" id="KW-1133">Transmembrane helix</keyword>
<evidence type="ECO:0000256" key="2">
    <source>
        <dbReference type="ARBA" id="ARBA00022857"/>
    </source>
</evidence>
<keyword evidence="2 4" id="KW-0521">NADP</keyword>
<comment type="catalytic activity">
    <reaction evidence="4">
        <text>(R)-pantoate + NADP(+) = 2-dehydropantoate + NADPH + H(+)</text>
        <dbReference type="Rhea" id="RHEA:16233"/>
        <dbReference type="ChEBI" id="CHEBI:11561"/>
        <dbReference type="ChEBI" id="CHEBI:15378"/>
        <dbReference type="ChEBI" id="CHEBI:15980"/>
        <dbReference type="ChEBI" id="CHEBI:57783"/>
        <dbReference type="ChEBI" id="CHEBI:58349"/>
        <dbReference type="EC" id="1.1.1.169"/>
    </reaction>
</comment>
<comment type="caution">
    <text evidence="8">The sequence shown here is derived from an EMBL/GenBank/DDBJ whole genome shotgun (WGS) entry which is preliminary data.</text>
</comment>
<dbReference type="Proteomes" id="UP001550853">
    <property type="component" value="Unassembled WGS sequence"/>
</dbReference>
<feature type="transmembrane region" description="Helical" evidence="5">
    <location>
        <begin position="12"/>
        <end position="32"/>
    </location>
</feature>
<dbReference type="InterPro" id="IPR036291">
    <property type="entry name" value="NAD(P)-bd_dom_sf"/>
</dbReference>
<gene>
    <name evidence="8" type="ORF">AB0E61_11875</name>
</gene>
<dbReference type="PANTHER" id="PTHR21708">
    <property type="entry name" value="PROBABLE 2-DEHYDROPANTOATE 2-REDUCTASE"/>
    <property type="match status" value="1"/>
</dbReference>
<comment type="similarity">
    <text evidence="1 4">Belongs to the ketopantoate reductase family.</text>
</comment>